<dbReference type="PROSITE" id="PS50010">
    <property type="entry name" value="DH_2"/>
    <property type="match status" value="1"/>
</dbReference>
<evidence type="ECO:0000313" key="11">
    <source>
        <dbReference type="EMBL" id="PKK18293.1"/>
    </source>
</evidence>
<evidence type="ECO:0000256" key="7">
    <source>
        <dbReference type="ARBA" id="ARBA00022833"/>
    </source>
</evidence>
<dbReference type="GO" id="GO:0007015">
    <property type="term" value="P:actin filament organization"/>
    <property type="evidence" value="ECO:0007669"/>
    <property type="project" value="TreeGrafter"/>
</dbReference>
<dbReference type="InterPro" id="IPR051632">
    <property type="entry name" value="Rho_GEF"/>
</dbReference>
<organism evidence="11 12">
    <name type="scientific">Columba livia</name>
    <name type="common">Rock dove</name>
    <dbReference type="NCBI Taxonomy" id="8932"/>
    <lineage>
        <taxon>Eukaryota</taxon>
        <taxon>Metazoa</taxon>
        <taxon>Chordata</taxon>
        <taxon>Craniata</taxon>
        <taxon>Vertebrata</taxon>
        <taxon>Euteleostomi</taxon>
        <taxon>Archelosauria</taxon>
        <taxon>Archosauria</taxon>
        <taxon>Dinosauria</taxon>
        <taxon>Saurischia</taxon>
        <taxon>Theropoda</taxon>
        <taxon>Coelurosauria</taxon>
        <taxon>Aves</taxon>
        <taxon>Neognathae</taxon>
        <taxon>Neoaves</taxon>
        <taxon>Columbimorphae</taxon>
        <taxon>Columbiformes</taxon>
        <taxon>Columbidae</taxon>
        <taxon>Columba</taxon>
    </lineage>
</organism>
<evidence type="ECO:0000256" key="8">
    <source>
        <dbReference type="ARBA" id="ARBA00023054"/>
    </source>
</evidence>
<dbReference type="GO" id="GO:0008270">
    <property type="term" value="F:zinc ion binding"/>
    <property type="evidence" value="ECO:0007669"/>
    <property type="project" value="UniProtKB-KW"/>
</dbReference>
<comment type="caution">
    <text evidence="11">The sequence shown here is derived from an EMBL/GenBank/DDBJ whole genome shotgun (WGS) entry which is preliminary data.</text>
</comment>
<dbReference type="InParanoid" id="A0A2I0LLJ0"/>
<keyword evidence="3" id="KW-0597">Phosphoprotein</keyword>
<gene>
    <name evidence="11" type="ORF">A306_00013903</name>
</gene>
<dbReference type="PANTHER" id="PTHR13944">
    <property type="entry name" value="AGAP007712-PA"/>
    <property type="match status" value="1"/>
</dbReference>
<dbReference type="AlphaFoldDB" id="A0A2I0LLJ0"/>
<dbReference type="GO" id="GO:0035023">
    <property type="term" value="P:regulation of Rho protein signal transduction"/>
    <property type="evidence" value="ECO:0007669"/>
    <property type="project" value="TreeGrafter"/>
</dbReference>
<evidence type="ECO:0000256" key="1">
    <source>
        <dbReference type="ARBA" id="ARBA00004496"/>
    </source>
</evidence>
<dbReference type="GO" id="GO:0000902">
    <property type="term" value="P:cell morphogenesis"/>
    <property type="evidence" value="ECO:0007669"/>
    <property type="project" value="TreeGrafter"/>
</dbReference>
<dbReference type="GO" id="GO:0005856">
    <property type="term" value="C:cytoskeleton"/>
    <property type="evidence" value="ECO:0007669"/>
    <property type="project" value="TreeGrafter"/>
</dbReference>
<dbReference type="SMART" id="SM00325">
    <property type="entry name" value="RhoGEF"/>
    <property type="match status" value="1"/>
</dbReference>
<evidence type="ECO:0000256" key="9">
    <source>
        <dbReference type="SAM" id="MobiDB-lite"/>
    </source>
</evidence>
<comment type="subcellular location">
    <subcellularLocation>
        <location evidence="1">Cytoplasm</location>
    </subcellularLocation>
</comment>
<dbReference type="Gene3D" id="1.20.900.10">
    <property type="entry name" value="Dbl homology (DH) domain"/>
    <property type="match status" value="1"/>
</dbReference>
<keyword evidence="6" id="KW-0863">Zinc-finger</keyword>
<keyword evidence="12" id="KW-1185">Reference proteome</keyword>
<sequence>MEEEGHAGPRTWGRDSHVTLKRRFGSKEKMKEGKEKVTMTVKEGKDKDARYTNGHLFSTITVSGTTMCFACNKSITAKEALSCPNAIRERPNSAIYPSESFRQTLLGPDVVLNQLLSDLETDGKDFEADSWSLAVDNSFLQQHKMDVMKRQDVIYELIQTELHHVRTLKIMGSLFRRAMLEELALDPGTVHGIFPGLDELRQIHQRFLAQLLERRRHSLACDSNKNFVIDRLGDILVNQFSGASAEQLRKAYSEFCSRHTRALKEYKELLARDKRFQQFIRVRTRPRRRGGPGAGFGVSLRSPSWKMPLPAPRLSFPNASFP</sequence>
<reference evidence="11 12" key="1">
    <citation type="journal article" date="2013" name="Science">
        <title>Genomic diversity and evolution of the head crest in the rock pigeon.</title>
        <authorList>
            <person name="Shapiro M.D."/>
            <person name="Kronenberg Z."/>
            <person name="Li C."/>
            <person name="Domyan E.T."/>
            <person name="Pan H."/>
            <person name="Campbell M."/>
            <person name="Tan H."/>
            <person name="Huff C.D."/>
            <person name="Hu H."/>
            <person name="Vickrey A.I."/>
            <person name="Nielsen S.C."/>
            <person name="Stringham S.A."/>
            <person name="Hu H."/>
            <person name="Willerslev E."/>
            <person name="Gilbert M.T."/>
            <person name="Yandell M."/>
            <person name="Zhang G."/>
            <person name="Wang J."/>
        </authorList>
    </citation>
    <scope>NUCLEOTIDE SEQUENCE [LARGE SCALE GENOMIC DNA]</scope>
    <source>
        <tissue evidence="11">Blood</tissue>
    </source>
</reference>
<dbReference type="InterPro" id="IPR000219">
    <property type="entry name" value="DH_dom"/>
</dbReference>
<dbReference type="InterPro" id="IPR046349">
    <property type="entry name" value="C1-like_sf"/>
</dbReference>
<accession>A0A2I0LLJ0</accession>
<dbReference type="GO" id="GO:0005737">
    <property type="term" value="C:cytoplasm"/>
    <property type="evidence" value="ECO:0007669"/>
    <property type="project" value="UniProtKB-SubCell"/>
</dbReference>
<dbReference type="STRING" id="8932.A0A2I0LLJ0"/>
<dbReference type="CDD" id="cd00160">
    <property type="entry name" value="RhoGEF"/>
    <property type="match status" value="1"/>
</dbReference>
<dbReference type="SUPFAM" id="SSF57889">
    <property type="entry name" value="Cysteine-rich domain"/>
    <property type="match status" value="1"/>
</dbReference>
<dbReference type="PANTHER" id="PTHR13944:SF20">
    <property type="entry name" value="RHO GUANINE NUCLEOTIDE EXCHANGE FACTOR 2"/>
    <property type="match status" value="1"/>
</dbReference>
<evidence type="ECO:0000256" key="3">
    <source>
        <dbReference type="ARBA" id="ARBA00022553"/>
    </source>
</evidence>
<keyword evidence="2" id="KW-0963">Cytoplasm</keyword>
<name>A0A2I0LLJ0_COLLI</name>
<dbReference type="GO" id="GO:0005085">
    <property type="term" value="F:guanyl-nucleotide exchange factor activity"/>
    <property type="evidence" value="ECO:0007669"/>
    <property type="project" value="UniProtKB-KW"/>
</dbReference>
<dbReference type="GO" id="GO:0008017">
    <property type="term" value="F:microtubule binding"/>
    <property type="evidence" value="ECO:0007669"/>
    <property type="project" value="TreeGrafter"/>
</dbReference>
<keyword evidence="5" id="KW-0479">Metal-binding</keyword>
<keyword evidence="8" id="KW-0175">Coiled coil</keyword>
<dbReference type="Pfam" id="PF00621">
    <property type="entry name" value="RhoGEF"/>
    <property type="match status" value="1"/>
</dbReference>
<dbReference type="GO" id="GO:0032587">
    <property type="term" value="C:ruffle membrane"/>
    <property type="evidence" value="ECO:0007669"/>
    <property type="project" value="TreeGrafter"/>
</dbReference>
<feature type="region of interest" description="Disordered" evidence="9">
    <location>
        <begin position="1"/>
        <end position="33"/>
    </location>
</feature>
<feature type="compositionally biased region" description="Basic and acidic residues" evidence="9">
    <location>
        <begin position="1"/>
        <end position="18"/>
    </location>
</feature>
<evidence type="ECO:0000259" key="10">
    <source>
        <dbReference type="PROSITE" id="PS50010"/>
    </source>
</evidence>
<evidence type="ECO:0000313" key="12">
    <source>
        <dbReference type="Proteomes" id="UP000053872"/>
    </source>
</evidence>
<dbReference type="EMBL" id="AKCR02000215">
    <property type="protein sequence ID" value="PKK18293.1"/>
    <property type="molecule type" value="Genomic_DNA"/>
</dbReference>
<protein>
    <submittedName>
        <fullName evidence="11">Rho guanine nucleotide exchange factor 2-like</fullName>
    </submittedName>
</protein>
<keyword evidence="7" id="KW-0862">Zinc</keyword>
<dbReference type="GO" id="GO:0045666">
    <property type="term" value="P:positive regulation of neuron differentiation"/>
    <property type="evidence" value="ECO:0007669"/>
    <property type="project" value="TreeGrafter"/>
</dbReference>
<evidence type="ECO:0000256" key="6">
    <source>
        <dbReference type="ARBA" id="ARBA00022771"/>
    </source>
</evidence>
<dbReference type="InterPro" id="IPR035899">
    <property type="entry name" value="DBL_dom_sf"/>
</dbReference>
<feature type="domain" description="DH" evidence="10">
    <location>
        <begin position="149"/>
        <end position="281"/>
    </location>
</feature>
<dbReference type="Proteomes" id="UP000053872">
    <property type="component" value="Unassembled WGS sequence"/>
</dbReference>
<proteinExistence type="predicted"/>
<evidence type="ECO:0000256" key="5">
    <source>
        <dbReference type="ARBA" id="ARBA00022723"/>
    </source>
</evidence>
<dbReference type="SUPFAM" id="SSF48065">
    <property type="entry name" value="DBL homology domain (DH-domain)"/>
    <property type="match status" value="1"/>
</dbReference>
<dbReference type="FunFam" id="1.20.900.10:FF:000004">
    <property type="entry name" value="Rho guanine nucleotide exchange factor 2"/>
    <property type="match status" value="1"/>
</dbReference>
<keyword evidence="4" id="KW-0344">Guanine-nucleotide releasing factor</keyword>
<evidence type="ECO:0000256" key="4">
    <source>
        <dbReference type="ARBA" id="ARBA00022658"/>
    </source>
</evidence>
<evidence type="ECO:0000256" key="2">
    <source>
        <dbReference type="ARBA" id="ARBA00022490"/>
    </source>
</evidence>